<evidence type="ECO:0000313" key="8">
    <source>
        <dbReference type="EMBL" id="MBR1141075.1"/>
    </source>
</evidence>
<reference evidence="9" key="1">
    <citation type="journal article" date="2021" name="ISME J.">
        <title>Evolutionary origin and ecological implication of a unique nif island in free-living Bradyrhizobium lineages.</title>
        <authorList>
            <person name="Tao J."/>
        </authorList>
    </citation>
    <scope>NUCLEOTIDE SEQUENCE [LARGE SCALE GENOMIC DNA]</scope>
    <source>
        <strain evidence="9">SZCCT0094</strain>
    </source>
</reference>
<dbReference type="PANTHER" id="PTHR23427:SF2">
    <property type="entry name" value="SURFEIT LOCUS PROTEIN 1"/>
    <property type="match status" value="1"/>
</dbReference>
<dbReference type="InterPro" id="IPR045214">
    <property type="entry name" value="Surf1/Surf4"/>
</dbReference>
<dbReference type="Pfam" id="PF02104">
    <property type="entry name" value="SURF1"/>
    <property type="match status" value="1"/>
</dbReference>
<evidence type="ECO:0000256" key="4">
    <source>
        <dbReference type="ARBA" id="ARBA00022989"/>
    </source>
</evidence>
<keyword evidence="5 6" id="KW-0472">Membrane</keyword>
<name>A0ABS5GIB0_9BRAD</name>
<dbReference type="PROSITE" id="PS50895">
    <property type="entry name" value="SURF1"/>
    <property type="match status" value="1"/>
</dbReference>
<comment type="caution">
    <text evidence="8">The sequence shown here is derived from an EMBL/GenBank/DDBJ whole genome shotgun (WGS) entry which is preliminary data.</text>
</comment>
<keyword evidence="3 6" id="KW-0812">Transmembrane</keyword>
<feature type="transmembrane region" description="Helical" evidence="6">
    <location>
        <begin position="228"/>
        <end position="246"/>
    </location>
</feature>
<evidence type="ECO:0000256" key="5">
    <source>
        <dbReference type="ARBA" id="ARBA00023136"/>
    </source>
</evidence>
<keyword evidence="4 6" id="KW-1133">Transmembrane helix</keyword>
<proteinExistence type="inferred from homology"/>
<feature type="region of interest" description="Disordered" evidence="7">
    <location>
        <begin position="258"/>
        <end position="281"/>
    </location>
</feature>
<evidence type="ECO:0000313" key="9">
    <source>
        <dbReference type="Proteomes" id="UP001314635"/>
    </source>
</evidence>
<evidence type="ECO:0000256" key="7">
    <source>
        <dbReference type="SAM" id="MobiDB-lite"/>
    </source>
</evidence>
<protein>
    <recommendedName>
        <fullName evidence="6">SURF1-like protein</fullName>
    </recommendedName>
</protein>
<comment type="similarity">
    <text evidence="2 6">Belongs to the SURF1 family.</text>
</comment>
<dbReference type="CDD" id="cd06662">
    <property type="entry name" value="SURF1"/>
    <property type="match status" value="1"/>
</dbReference>
<evidence type="ECO:0000256" key="6">
    <source>
        <dbReference type="RuleBase" id="RU363076"/>
    </source>
</evidence>
<feature type="compositionally biased region" description="Basic and acidic residues" evidence="7">
    <location>
        <begin position="262"/>
        <end position="281"/>
    </location>
</feature>
<accession>A0ABS5GIB0</accession>
<dbReference type="EMBL" id="JAFCLK010000055">
    <property type="protein sequence ID" value="MBR1141075.1"/>
    <property type="molecule type" value="Genomic_DNA"/>
</dbReference>
<comment type="subcellular location">
    <subcellularLocation>
        <location evidence="6">Cell membrane</location>
        <topology evidence="6">Multi-pass membrane protein</topology>
    </subcellularLocation>
    <subcellularLocation>
        <location evidence="1">Membrane</location>
    </subcellularLocation>
</comment>
<dbReference type="InterPro" id="IPR002994">
    <property type="entry name" value="Surf1/Shy1"/>
</dbReference>
<keyword evidence="9" id="KW-1185">Reference proteome</keyword>
<dbReference type="Proteomes" id="UP001314635">
    <property type="component" value="Unassembled WGS sequence"/>
</dbReference>
<dbReference type="PANTHER" id="PTHR23427">
    <property type="entry name" value="SURFEIT LOCUS PROTEIN"/>
    <property type="match status" value="1"/>
</dbReference>
<organism evidence="8 9">
    <name type="scientific">Bradyrhizobium denitrificans</name>
    <dbReference type="NCBI Taxonomy" id="2734912"/>
    <lineage>
        <taxon>Bacteria</taxon>
        <taxon>Pseudomonadati</taxon>
        <taxon>Pseudomonadota</taxon>
        <taxon>Alphaproteobacteria</taxon>
        <taxon>Hyphomicrobiales</taxon>
        <taxon>Nitrobacteraceae</taxon>
        <taxon>Bradyrhizobium</taxon>
    </lineage>
</organism>
<keyword evidence="6" id="KW-1003">Cell membrane</keyword>
<feature type="transmembrane region" description="Helical" evidence="6">
    <location>
        <begin position="25"/>
        <end position="46"/>
    </location>
</feature>
<gene>
    <name evidence="8" type="ORF">JQ619_35555</name>
</gene>
<sequence length="281" mass="30066">MSAPADRAGVTDAPGRRRRRALRPATLAIGAAWVACVGVLLALGVWQVERRAWKLDLIDRVEQRVHADAVPAPGPAAWPAINRADDEYRRVTASGRFLHDRETLVQALTVEGPGYWVVTPLQTADGVLLINRGFVPSERRDAASRAAGNPDGPAAVAGLLRISEPGGGFLRHNDPAANRWYSRDVAAIAAARGLPGVAPFFIDADATPNPGGYPVGGLTVIAFPNNHLVYALTWFTLALMLAGAGLQRLRRGRGEAGAAAARDAEWDHRRQSRRGHEASPL</sequence>
<evidence type="ECO:0000256" key="3">
    <source>
        <dbReference type="ARBA" id="ARBA00022692"/>
    </source>
</evidence>
<dbReference type="RefSeq" id="WP_172235588.1">
    <property type="nucleotide sequence ID" value="NZ_JABFDP010000002.1"/>
</dbReference>
<evidence type="ECO:0000256" key="2">
    <source>
        <dbReference type="ARBA" id="ARBA00007165"/>
    </source>
</evidence>
<evidence type="ECO:0000256" key="1">
    <source>
        <dbReference type="ARBA" id="ARBA00004370"/>
    </source>
</evidence>